<dbReference type="GO" id="GO:0005737">
    <property type="term" value="C:cytoplasm"/>
    <property type="evidence" value="ECO:0007669"/>
    <property type="project" value="TreeGrafter"/>
</dbReference>
<dbReference type="OrthoDB" id="271628at2759"/>
<dbReference type="InterPro" id="IPR011993">
    <property type="entry name" value="PH-like_dom_sf"/>
</dbReference>
<evidence type="ECO:0000259" key="2">
    <source>
        <dbReference type="PROSITE" id="PS51339"/>
    </source>
</evidence>
<protein>
    <recommendedName>
        <fullName evidence="2">Myotubularin phosphatase domain-containing protein</fullName>
    </recommendedName>
</protein>
<feature type="domain" description="Myotubularin phosphatase" evidence="2">
    <location>
        <begin position="192"/>
        <end position="546"/>
    </location>
</feature>
<accession>A0A9P0HKC0</accession>
<dbReference type="AlphaFoldDB" id="A0A9P0HKC0"/>
<proteinExistence type="inferred from homology"/>
<name>A0A9P0HKC0_NEZVI</name>
<dbReference type="GO" id="GO:0016020">
    <property type="term" value="C:membrane"/>
    <property type="evidence" value="ECO:0007669"/>
    <property type="project" value="TreeGrafter"/>
</dbReference>
<dbReference type="Gene3D" id="2.30.29.30">
    <property type="entry name" value="Pleckstrin-homology domain (PH domain)/Phosphotyrosine-binding domain (PTB)"/>
    <property type="match status" value="1"/>
</dbReference>
<dbReference type="PANTHER" id="PTHR10807:SF110">
    <property type="entry name" value="FI17948P1"/>
    <property type="match status" value="1"/>
</dbReference>
<comment type="similarity">
    <text evidence="1">Belongs to the protein-tyrosine phosphatase family. Non-receptor class myotubularin subfamily.</text>
</comment>
<dbReference type="SUPFAM" id="SSF50729">
    <property type="entry name" value="PH domain-like"/>
    <property type="match status" value="1"/>
</dbReference>
<dbReference type="PANTHER" id="PTHR10807">
    <property type="entry name" value="MYOTUBULARIN-RELATED"/>
    <property type="match status" value="1"/>
</dbReference>
<dbReference type="InterPro" id="IPR010569">
    <property type="entry name" value="Myotubularin-like_Pase_dom"/>
</dbReference>
<dbReference type="PROSITE" id="PS51339">
    <property type="entry name" value="PPASE_MYOTUBULARIN"/>
    <property type="match status" value="1"/>
</dbReference>
<dbReference type="InterPro" id="IPR030564">
    <property type="entry name" value="Myotubularin"/>
</dbReference>
<keyword evidence="4" id="KW-1185">Reference proteome</keyword>
<gene>
    <name evidence="3" type="ORF">NEZAVI_LOCUS12666</name>
</gene>
<evidence type="ECO:0000313" key="4">
    <source>
        <dbReference type="Proteomes" id="UP001152798"/>
    </source>
</evidence>
<dbReference type="GO" id="GO:0046856">
    <property type="term" value="P:phosphatidylinositol dephosphorylation"/>
    <property type="evidence" value="ECO:0007669"/>
    <property type="project" value="TreeGrafter"/>
</dbReference>
<dbReference type="EMBL" id="OV725082">
    <property type="protein sequence ID" value="CAH1404218.1"/>
    <property type="molecule type" value="Genomic_DNA"/>
</dbReference>
<dbReference type="SUPFAM" id="SSF52799">
    <property type="entry name" value="(Phosphotyrosine protein) phosphatases II"/>
    <property type="match status" value="1"/>
</dbReference>
<dbReference type="InterPro" id="IPR029021">
    <property type="entry name" value="Prot-tyrosine_phosphatase-like"/>
</dbReference>
<evidence type="ECO:0000256" key="1">
    <source>
        <dbReference type="ARBA" id="ARBA00007471"/>
    </source>
</evidence>
<dbReference type="Pfam" id="PF06602">
    <property type="entry name" value="Myotub-related"/>
    <property type="match status" value="2"/>
</dbReference>
<reference evidence="3" key="1">
    <citation type="submission" date="2022-01" db="EMBL/GenBank/DDBJ databases">
        <authorList>
            <person name="King R."/>
        </authorList>
    </citation>
    <scope>NUCLEOTIDE SEQUENCE</scope>
</reference>
<sequence length="631" mass="71623">MADKRLTNSFKSYVGLDDDYLNTSNEDSFSDQLTVRLLPGESLVSEAQNVLMFAQVRERKQGKSGLLCVTNFKLSFITADEKSKEEVAFQDVLQLGENDVCLSNIDALYLFGDKKRKLVPDSRNITEKVKGLHIICKNMRMLSFSFKFSPVGHGKTLTNALLHHAFPKRHQLLFGYDYSEPQYPCSSETVMFRDAGDWGKELARTQAQGWRLSAANHDFQMFSSLPRWLVVPSRVLDWQLGEAGRHFNSGRPPLWSWSSPYGAALVRMADIVPTITDRVQENIMLECVRKTHPRLAPPIVLDLTKDLPSCRELQNSYLKLRELCTPEDIKQFWVQDQHFLSSLESSKWLQYVSACLAKSVQAANILMRDTTVVLQESDGRDTCCIVTCLTQLLLDPYFRTIHGFQSLVQREWVIMGHPFCTRLAHVYQQDVSNQSPMFLLFLDSCWQLLQQFPTHFQFTETYLTVLWESALLSIFDTFLFDCERDRMAASAEPNDPLILRSVWDELVNSRDAALFVNPLYFPSDEKIDPLSFKPSLPNIQLWLQAYCRYIPILEISGGGPPQIDLTARMLTGQVEGGFEGPPPKVGSFFPFSPPHASAPPPALLLSSLSLNTSFHSSEMMLDSQSILNAPD</sequence>
<evidence type="ECO:0000313" key="3">
    <source>
        <dbReference type="EMBL" id="CAH1404218.1"/>
    </source>
</evidence>
<organism evidence="3 4">
    <name type="scientific">Nezara viridula</name>
    <name type="common">Southern green stink bug</name>
    <name type="synonym">Cimex viridulus</name>
    <dbReference type="NCBI Taxonomy" id="85310"/>
    <lineage>
        <taxon>Eukaryota</taxon>
        <taxon>Metazoa</taxon>
        <taxon>Ecdysozoa</taxon>
        <taxon>Arthropoda</taxon>
        <taxon>Hexapoda</taxon>
        <taxon>Insecta</taxon>
        <taxon>Pterygota</taxon>
        <taxon>Neoptera</taxon>
        <taxon>Paraneoptera</taxon>
        <taxon>Hemiptera</taxon>
        <taxon>Heteroptera</taxon>
        <taxon>Panheteroptera</taxon>
        <taxon>Pentatomomorpha</taxon>
        <taxon>Pentatomoidea</taxon>
        <taxon>Pentatomidae</taxon>
        <taxon>Pentatominae</taxon>
        <taxon>Nezara</taxon>
    </lineage>
</organism>
<dbReference type="Proteomes" id="UP001152798">
    <property type="component" value="Chromosome 6"/>
</dbReference>
<dbReference type="CDD" id="cd14537">
    <property type="entry name" value="PTP-MTMR10-like"/>
    <property type="match status" value="1"/>
</dbReference>